<dbReference type="PANTHER" id="PTHR35569:SF1">
    <property type="entry name" value="CYANAMIDE HYDRATASE DDI2-RELATED"/>
    <property type="match status" value="1"/>
</dbReference>
<dbReference type="Gene3D" id="1.10.3210.10">
    <property type="entry name" value="Hypothetical protein af1432"/>
    <property type="match status" value="1"/>
</dbReference>
<sequence length="232" mass="26084">MSQHGFTALSRDINVLLKGRANINDPEPVMVRDIALPETPLAKKVQEFAKKELREETYNHSMRVYYFGRAIQEQQFPDWDLSAETYFITALLHDIGTTEKHMAATKMSFEFYGGLLARELLVVHDVELAEAVAEAVIRHQDLGTSGKITSLGLLIQLATLFDNVGGNAGLVHRGTIDDVVAAYPRKQWSTCFAATIREEIRQKPWCHTTALGEEDFPGDVLANTLMERYETD</sequence>
<evidence type="ECO:0000259" key="1">
    <source>
        <dbReference type="PROSITE" id="PS51831"/>
    </source>
</evidence>
<dbReference type="PANTHER" id="PTHR35569">
    <property type="entry name" value="CYANAMIDE HYDRATASE DDI2-RELATED"/>
    <property type="match status" value="1"/>
</dbReference>
<dbReference type="CDD" id="cd00077">
    <property type="entry name" value="HDc"/>
    <property type="match status" value="1"/>
</dbReference>
<reference evidence="2 3" key="1">
    <citation type="submission" date="2024-02" db="EMBL/GenBank/DDBJ databases">
        <title>Discinaceae phylogenomics.</title>
        <authorList>
            <person name="Dirks A.C."/>
            <person name="James T.Y."/>
        </authorList>
    </citation>
    <scope>NUCLEOTIDE SEQUENCE [LARGE SCALE GENOMIC DNA]</scope>
    <source>
        <strain evidence="2 3">ACD0624</strain>
    </source>
</reference>
<keyword evidence="3" id="KW-1185">Reference proteome</keyword>
<comment type="caution">
    <text evidence="2">The sequence shown here is derived from an EMBL/GenBank/DDBJ whole genome shotgun (WGS) entry which is preliminary data.</text>
</comment>
<dbReference type="NCBIfam" id="TIGR03401">
    <property type="entry name" value="cyanamide_fam"/>
    <property type="match status" value="1"/>
</dbReference>
<dbReference type="InterPro" id="IPR006674">
    <property type="entry name" value="HD_domain"/>
</dbReference>
<accession>A0ABR3GCK7</accession>
<evidence type="ECO:0000313" key="3">
    <source>
        <dbReference type="Proteomes" id="UP001447188"/>
    </source>
</evidence>
<dbReference type="SUPFAM" id="SSF109604">
    <property type="entry name" value="HD-domain/PDEase-like"/>
    <property type="match status" value="1"/>
</dbReference>
<dbReference type="Pfam" id="PF01966">
    <property type="entry name" value="HD"/>
    <property type="match status" value="1"/>
</dbReference>
<organism evidence="2 3">
    <name type="scientific">Discina gigas</name>
    <dbReference type="NCBI Taxonomy" id="1032678"/>
    <lineage>
        <taxon>Eukaryota</taxon>
        <taxon>Fungi</taxon>
        <taxon>Dikarya</taxon>
        <taxon>Ascomycota</taxon>
        <taxon>Pezizomycotina</taxon>
        <taxon>Pezizomycetes</taxon>
        <taxon>Pezizales</taxon>
        <taxon>Discinaceae</taxon>
        <taxon>Discina</taxon>
    </lineage>
</organism>
<proteinExistence type="predicted"/>
<name>A0ABR3GCK7_9PEZI</name>
<feature type="domain" description="HD" evidence="1">
    <location>
        <begin position="57"/>
        <end position="164"/>
    </location>
</feature>
<dbReference type="EMBL" id="JBBBZM010000116">
    <property type="protein sequence ID" value="KAL0633699.1"/>
    <property type="molecule type" value="Genomic_DNA"/>
</dbReference>
<protein>
    <recommendedName>
        <fullName evidence="1">HD domain-containing protein</fullName>
    </recommendedName>
</protein>
<dbReference type="Proteomes" id="UP001447188">
    <property type="component" value="Unassembled WGS sequence"/>
</dbReference>
<evidence type="ECO:0000313" key="2">
    <source>
        <dbReference type="EMBL" id="KAL0633699.1"/>
    </source>
</evidence>
<dbReference type="InterPro" id="IPR003607">
    <property type="entry name" value="HD/PDEase_dom"/>
</dbReference>
<dbReference type="InterPro" id="IPR017771">
    <property type="entry name" value="Cyanamide_hydratase_HD"/>
</dbReference>
<dbReference type="PROSITE" id="PS51831">
    <property type="entry name" value="HD"/>
    <property type="match status" value="1"/>
</dbReference>
<gene>
    <name evidence="2" type="ORF">Q9L58_007368</name>
</gene>